<dbReference type="Pfam" id="PF00050">
    <property type="entry name" value="Kazal_1"/>
    <property type="match status" value="1"/>
</dbReference>
<dbReference type="PANTHER" id="PTHR47729:SF1">
    <property type="entry name" value="OVOMUCOID-LIKE-RELATED"/>
    <property type="match status" value="1"/>
</dbReference>
<evidence type="ECO:0000313" key="9">
    <source>
        <dbReference type="Proteomes" id="UP000000437"/>
    </source>
</evidence>
<reference evidence="10" key="4">
    <citation type="submission" date="2025-04" db="UniProtKB">
        <authorList>
            <consortium name="RefSeq"/>
        </authorList>
    </citation>
    <scope>IDENTIFICATION</scope>
    <source>
        <strain evidence="10">Tuebingen</strain>
    </source>
</reference>
<dbReference type="AGR" id="ZFIN:ZDB-GENE-141216-292"/>
<comment type="subcellular location">
    <subcellularLocation>
        <location evidence="1">Secreted</location>
    </subcellularLocation>
</comment>
<accession>A0A8M1RMG7</accession>
<name>A0A0R4IFD2_DANRE</name>
<dbReference type="ZFIN" id="ZDB-GENE-141216-292">
    <property type="gene designation" value="spink2.2"/>
</dbReference>
<dbReference type="Gene3D" id="3.30.60.30">
    <property type="match status" value="1"/>
</dbReference>
<gene>
    <name evidence="8 10 11" type="primary">spink2.2</name>
    <name evidence="10" type="synonym">si:dkey-77g12.1</name>
</gene>
<dbReference type="OrthoDB" id="126772at2759"/>
<dbReference type="InterPro" id="IPR001239">
    <property type="entry name" value="Prot_inh_Kazal-m"/>
</dbReference>
<keyword evidence="6 10" id="KW-0732">Signal</keyword>
<dbReference type="CTD" id="100537783"/>
<dbReference type="KEGG" id="dre:100537783"/>
<dbReference type="InterPro" id="IPR051597">
    <property type="entry name" value="Bifunctional_prot_inhibitor"/>
</dbReference>
<keyword evidence="2" id="KW-0964">Secreted</keyword>
<evidence type="ECO:0000313" key="11">
    <source>
        <dbReference type="ZFIN" id="ZDB-GENE-141216-292"/>
    </source>
</evidence>
<dbReference type="SUPFAM" id="SSF100895">
    <property type="entry name" value="Kazal-type serine protease inhibitors"/>
    <property type="match status" value="1"/>
</dbReference>
<evidence type="ECO:0000256" key="1">
    <source>
        <dbReference type="ARBA" id="ARBA00004613"/>
    </source>
</evidence>
<keyword evidence="3" id="KW-0646">Protease inhibitor</keyword>
<dbReference type="GeneTree" id="ENSGT01130000278889"/>
<evidence type="ECO:0007829" key="12">
    <source>
        <dbReference type="PeptideAtlas" id="A0A0R4IFD2"/>
    </source>
</evidence>
<dbReference type="Bgee" id="ENSDARG00000103833">
    <property type="expression patterns" value="Expressed in spleen and 17 other cell types or tissues"/>
</dbReference>
<reference evidence="8" key="2">
    <citation type="submission" date="2015-11" db="UniProtKB">
        <authorList>
            <consortium name="Ensembl"/>
        </authorList>
    </citation>
    <scope>IDENTIFICATION</scope>
    <source>
        <strain evidence="8">Tuebingen</strain>
    </source>
</reference>
<dbReference type="GO" id="GO:0005576">
    <property type="term" value="C:extracellular region"/>
    <property type="evidence" value="ECO:0007669"/>
    <property type="project" value="UniProtKB-SubCell"/>
</dbReference>
<dbReference type="AlphaFoldDB" id="A0A0R4IFD2"/>
<dbReference type="PROSITE" id="PS00282">
    <property type="entry name" value="KAZAL_1"/>
    <property type="match status" value="1"/>
</dbReference>
<accession>A0A0R4IFD2</accession>
<feature type="signal peptide" evidence="6">
    <location>
        <begin position="1"/>
        <end position="18"/>
    </location>
</feature>
<evidence type="ECO:0000256" key="5">
    <source>
        <dbReference type="ARBA" id="ARBA00023157"/>
    </source>
</evidence>
<evidence type="ECO:0000313" key="8">
    <source>
        <dbReference type="Ensembl" id="ENSDARP00000132049"/>
    </source>
</evidence>
<protein>
    <submittedName>
        <fullName evidence="8 10">Serine peptidase inhibitor, Kazal type 2, tandem duplicate 2</fullName>
    </submittedName>
</protein>
<sequence>MMLAQIVLVLCLAAMASAADDCPTVPNCAQYAVMCPRNYEPVCGTDGKTYPNECVLCMGILEKRDIILISKLGKC</sequence>
<evidence type="ECO:0000256" key="6">
    <source>
        <dbReference type="SAM" id="SignalP"/>
    </source>
</evidence>
<dbReference type="PANTHER" id="PTHR47729">
    <property type="entry name" value="SERINE PEPTIDASE INHIBITOR, KAZAL TYPE 2, TANDEM DUPLICATE 1-RELATED"/>
    <property type="match status" value="1"/>
</dbReference>
<evidence type="ECO:0000256" key="4">
    <source>
        <dbReference type="ARBA" id="ARBA00022900"/>
    </source>
</evidence>
<dbReference type="Proteomes" id="UP000000437">
    <property type="component" value="Chromosome 14"/>
</dbReference>
<evidence type="ECO:0000259" key="7">
    <source>
        <dbReference type="PROSITE" id="PS51465"/>
    </source>
</evidence>
<dbReference type="PRINTS" id="PR00290">
    <property type="entry name" value="KAZALINHBTR"/>
</dbReference>
<organism evidence="8">
    <name type="scientific">Danio rerio</name>
    <name type="common">Zebrafish</name>
    <name type="synonym">Brachydanio rerio</name>
    <dbReference type="NCBI Taxonomy" id="7955"/>
    <lineage>
        <taxon>Eukaryota</taxon>
        <taxon>Metazoa</taxon>
        <taxon>Chordata</taxon>
        <taxon>Craniata</taxon>
        <taxon>Vertebrata</taxon>
        <taxon>Euteleostomi</taxon>
        <taxon>Actinopterygii</taxon>
        <taxon>Neopterygii</taxon>
        <taxon>Teleostei</taxon>
        <taxon>Ostariophysi</taxon>
        <taxon>Cypriniformes</taxon>
        <taxon>Danionidae</taxon>
        <taxon>Danioninae</taxon>
        <taxon>Danio</taxon>
    </lineage>
</organism>
<dbReference type="InterPro" id="IPR036058">
    <property type="entry name" value="Kazal_dom_sf"/>
</dbReference>
<evidence type="ECO:0000256" key="3">
    <source>
        <dbReference type="ARBA" id="ARBA00022690"/>
    </source>
</evidence>
<dbReference type="Ensembl" id="ENSDART00000166622.2">
    <property type="protein sequence ID" value="ENSDARP00000132049.1"/>
    <property type="gene ID" value="ENSDARG00000103833.2"/>
</dbReference>
<dbReference type="GO" id="GO:0004867">
    <property type="term" value="F:serine-type endopeptidase inhibitor activity"/>
    <property type="evidence" value="ECO:0007669"/>
    <property type="project" value="UniProtKB-KW"/>
</dbReference>
<proteinExistence type="evidence at protein level"/>
<keyword evidence="4" id="KW-0722">Serine protease inhibitor</keyword>
<feature type="domain" description="Kazal-like" evidence="7">
    <location>
        <begin position="23"/>
        <end position="75"/>
    </location>
</feature>
<keyword evidence="5" id="KW-1015">Disulfide bond</keyword>
<reference evidence="8 9" key="1">
    <citation type="journal article" date="2013" name="Nature">
        <title>The zebrafish reference genome sequence and its relationship to the human genome.</title>
        <authorList>
            <consortium name="Genome Reference Consortium Zebrafish"/>
            <person name="Howe K."/>
            <person name="Clark M.D."/>
            <person name="Torroja C.F."/>
            <person name="Torrance J."/>
            <person name="Berthelot C."/>
            <person name="Muffato M."/>
            <person name="Collins J.E."/>
            <person name="Humphray S."/>
            <person name="McLaren K."/>
            <person name="Matthews L."/>
            <person name="McLaren S."/>
            <person name="Sealy I."/>
            <person name="Caccamo M."/>
            <person name="Churcher C."/>
            <person name="Scott C."/>
            <person name="Barrett J.C."/>
            <person name="Koch R."/>
            <person name="Rauch G.J."/>
            <person name="White S."/>
            <person name="Chow W."/>
            <person name="Kilian B."/>
            <person name="Quintais L.T."/>
            <person name="Guerra-Assuncao J.A."/>
            <person name="Zhou Y."/>
            <person name="Gu Y."/>
            <person name="Yen J."/>
            <person name="Vogel J.H."/>
            <person name="Eyre T."/>
            <person name="Redmond S."/>
            <person name="Banerjee R."/>
            <person name="Chi J."/>
            <person name="Fu B."/>
            <person name="Langley E."/>
            <person name="Maguire S.F."/>
            <person name="Laird G.K."/>
            <person name="Lloyd D."/>
            <person name="Kenyon E."/>
            <person name="Donaldson S."/>
            <person name="Sehra H."/>
            <person name="Almeida-King J."/>
            <person name="Loveland J."/>
            <person name="Trevanion S."/>
            <person name="Jones M."/>
            <person name="Quail M."/>
            <person name="Willey D."/>
            <person name="Hunt A."/>
            <person name="Burton J."/>
            <person name="Sims S."/>
            <person name="McLay K."/>
            <person name="Plumb B."/>
            <person name="Davis J."/>
            <person name="Clee C."/>
            <person name="Oliver K."/>
            <person name="Clark R."/>
            <person name="Riddle C."/>
            <person name="Elliot D."/>
            <person name="Eliott D."/>
            <person name="Threadgold G."/>
            <person name="Harden G."/>
            <person name="Ware D."/>
            <person name="Begum S."/>
            <person name="Mortimore B."/>
            <person name="Mortimer B."/>
            <person name="Kerry G."/>
            <person name="Heath P."/>
            <person name="Phillimore B."/>
            <person name="Tracey A."/>
            <person name="Corby N."/>
            <person name="Dunn M."/>
            <person name="Johnson C."/>
            <person name="Wood J."/>
            <person name="Clark S."/>
            <person name="Pelan S."/>
            <person name="Griffiths G."/>
            <person name="Smith M."/>
            <person name="Glithero R."/>
            <person name="Howden P."/>
            <person name="Barker N."/>
            <person name="Lloyd C."/>
            <person name="Stevens C."/>
            <person name="Harley J."/>
            <person name="Holt K."/>
            <person name="Panagiotidis G."/>
            <person name="Lovell J."/>
            <person name="Beasley H."/>
            <person name="Henderson C."/>
            <person name="Gordon D."/>
            <person name="Auger K."/>
            <person name="Wright D."/>
            <person name="Collins J."/>
            <person name="Raisen C."/>
            <person name="Dyer L."/>
            <person name="Leung K."/>
            <person name="Robertson L."/>
            <person name="Ambridge K."/>
            <person name="Leongamornlert D."/>
            <person name="McGuire S."/>
            <person name="Gilderthorp R."/>
            <person name="Griffiths C."/>
            <person name="Manthravadi D."/>
            <person name="Nichol S."/>
            <person name="Barker G."/>
            <person name="Whitehead S."/>
            <person name="Kay M."/>
            <person name="Brown J."/>
            <person name="Murnane C."/>
            <person name="Gray E."/>
            <person name="Humphries M."/>
            <person name="Sycamore N."/>
            <person name="Barker D."/>
            <person name="Saunders D."/>
            <person name="Wallis J."/>
            <person name="Babbage A."/>
            <person name="Hammond S."/>
            <person name="Mashreghi-Mohammadi M."/>
            <person name="Barr L."/>
            <person name="Martin S."/>
            <person name="Wray P."/>
            <person name="Ellington A."/>
            <person name="Matthews N."/>
            <person name="Ellwood M."/>
            <person name="Woodmansey R."/>
            <person name="Clark G."/>
            <person name="Cooper J."/>
            <person name="Cooper J."/>
            <person name="Tromans A."/>
            <person name="Grafham D."/>
            <person name="Skuce C."/>
            <person name="Pandian R."/>
            <person name="Andrews R."/>
            <person name="Harrison E."/>
            <person name="Kimberley A."/>
            <person name="Garnett J."/>
            <person name="Fosker N."/>
            <person name="Hall R."/>
            <person name="Garner P."/>
            <person name="Kelly D."/>
            <person name="Bird C."/>
            <person name="Palmer S."/>
            <person name="Gehring I."/>
            <person name="Berger A."/>
            <person name="Dooley C.M."/>
            <person name="Ersan-Urun Z."/>
            <person name="Eser C."/>
            <person name="Geiger H."/>
            <person name="Geisler M."/>
            <person name="Karotki L."/>
            <person name="Kirn A."/>
            <person name="Konantz J."/>
            <person name="Konantz M."/>
            <person name="Oberlander M."/>
            <person name="Rudolph-Geiger S."/>
            <person name="Teucke M."/>
            <person name="Lanz C."/>
            <person name="Raddatz G."/>
            <person name="Osoegawa K."/>
            <person name="Zhu B."/>
            <person name="Rapp A."/>
            <person name="Widaa S."/>
            <person name="Langford C."/>
            <person name="Yang F."/>
            <person name="Schuster S.C."/>
            <person name="Carter N.P."/>
            <person name="Harrow J."/>
            <person name="Ning Z."/>
            <person name="Herrero J."/>
            <person name="Searle S.M."/>
            <person name="Enright A."/>
            <person name="Geisler R."/>
            <person name="Plasterk R.H."/>
            <person name="Lee C."/>
            <person name="Westerfield M."/>
            <person name="de Jong P.J."/>
            <person name="Zon L.I."/>
            <person name="Postlethwait J.H."/>
            <person name="Nusslein-Volhard C."/>
            <person name="Hubbard T.J."/>
            <person name="Roest Crollius H."/>
            <person name="Rogers J."/>
            <person name="Stemple D.L."/>
        </authorList>
    </citation>
    <scope>NUCLEOTIDE SEQUENCE [LARGE SCALE GENOMIC DNA]</scope>
    <source>
        <strain evidence="8 9">Tuebingen</strain>
    </source>
</reference>
<dbReference type="RefSeq" id="NP_001373436.1">
    <property type="nucleotide sequence ID" value="NM_001386507.1"/>
</dbReference>
<keyword evidence="12" id="KW-1267">Proteomics identification</keyword>
<dbReference type="PROSITE" id="PS51465">
    <property type="entry name" value="KAZAL_2"/>
    <property type="match status" value="1"/>
</dbReference>
<dbReference type="InterPro" id="IPR002350">
    <property type="entry name" value="Kazal_dom"/>
</dbReference>
<keyword evidence="9" id="KW-1185">Reference proteome</keyword>
<evidence type="ECO:0000313" key="10">
    <source>
        <dbReference type="RefSeq" id="NP_001373436.1"/>
    </source>
</evidence>
<dbReference type="SMART" id="SM00280">
    <property type="entry name" value="KAZAL"/>
    <property type="match status" value="1"/>
</dbReference>
<reference evidence="10" key="3">
    <citation type="journal article" date="2016" name="BMC Genomics">
        <title>Gene evolution and gene expression after whole genome duplication in fish: the PhyloFish database.</title>
        <authorList>
            <person name="Pasquier J."/>
            <person name="Cabau C."/>
            <person name="Nguyen T."/>
            <person name="Jouanno E."/>
            <person name="Severac D."/>
            <person name="Braasch I."/>
            <person name="Journot L."/>
            <person name="Pontarotti P."/>
            <person name="Klopp C."/>
            <person name="Postlethwait J.H."/>
            <person name="Guiguen Y."/>
            <person name="Bobe J."/>
        </authorList>
    </citation>
    <scope>NUCLEOTIDE SEQUENCE</scope>
    <source>
        <strain evidence="10">Tuebingen</strain>
    </source>
</reference>
<feature type="chain" id="PRO_5043058527" evidence="6 10">
    <location>
        <begin position="19"/>
        <end position="75"/>
    </location>
</feature>
<evidence type="ECO:0000256" key="2">
    <source>
        <dbReference type="ARBA" id="ARBA00022525"/>
    </source>
</evidence>
<dbReference type="GeneID" id="100537783"/>
<dbReference type="EMBL" id="BX572078">
    <property type="status" value="NOT_ANNOTATED_CDS"/>
    <property type="molecule type" value="Genomic_DNA"/>
</dbReference>